<evidence type="ECO:0000313" key="2">
    <source>
        <dbReference type="EMBL" id="POV98574.1"/>
    </source>
</evidence>
<dbReference type="VEuPathDB" id="FungiDB:PSHT_10654"/>
<proteinExistence type="predicted"/>
<keyword evidence="3" id="KW-1185">Reference proteome</keyword>
<dbReference type="AlphaFoldDB" id="A0A2S4UN92"/>
<dbReference type="VEuPathDB" id="FungiDB:PSTT_14360"/>
<feature type="region of interest" description="Disordered" evidence="1">
    <location>
        <begin position="125"/>
        <end position="163"/>
    </location>
</feature>
<protein>
    <submittedName>
        <fullName evidence="2">Uncharacterized protein</fullName>
    </submittedName>
</protein>
<feature type="compositionally biased region" description="Polar residues" evidence="1">
    <location>
        <begin position="144"/>
        <end position="159"/>
    </location>
</feature>
<sequence>MTVGRDNPAMTAIFNEMTGPEKAGAMISVICGLCRKVKQLSNTIKATPQIRPTEAAVISSLSHAEQVRTFTFTGEFKEFLRQSARENLLDYTVEAYGNDDNERSLYRAVLSALLQQTPQYKRLQLPPNSEMDPLLVSPEGLRPMSSQTSASSPDWSGDTSWAPKTGLQDEEIDEAITPLLKVHIAFLRLATIANFLDLDMRNVSQWDQIDARLAQMRLHPILYTKQLLSLRDELLFSHSPLFAEVDHPLLKCPTHAVVNARMRKNPSHIDLDSHTSKRSACHLMNDIIHNSNSIDHRSKPNSAPPSELLLDNQPSRINDENRVPSQNSLPKSLSKRITKSNLIDRIALPSRDLNLAV</sequence>
<evidence type="ECO:0000256" key="1">
    <source>
        <dbReference type="SAM" id="MobiDB-lite"/>
    </source>
</evidence>
<feature type="region of interest" description="Disordered" evidence="1">
    <location>
        <begin position="291"/>
        <end position="333"/>
    </location>
</feature>
<evidence type="ECO:0000313" key="3">
    <source>
        <dbReference type="Proteomes" id="UP000239156"/>
    </source>
</evidence>
<comment type="caution">
    <text evidence="2">The sequence shown here is derived from an EMBL/GenBank/DDBJ whole genome shotgun (WGS) entry which is preliminary data.</text>
</comment>
<name>A0A2S4UN92_9BASI</name>
<organism evidence="2 3">
    <name type="scientific">Puccinia striiformis</name>
    <dbReference type="NCBI Taxonomy" id="27350"/>
    <lineage>
        <taxon>Eukaryota</taxon>
        <taxon>Fungi</taxon>
        <taxon>Dikarya</taxon>
        <taxon>Basidiomycota</taxon>
        <taxon>Pucciniomycotina</taxon>
        <taxon>Pucciniomycetes</taxon>
        <taxon>Pucciniales</taxon>
        <taxon>Pucciniaceae</taxon>
        <taxon>Puccinia</taxon>
    </lineage>
</organism>
<dbReference type="Proteomes" id="UP000239156">
    <property type="component" value="Unassembled WGS sequence"/>
</dbReference>
<accession>A0A2S4UN92</accession>
<reference evidence="2" key="1">
    <citation type="submission" date="2017-12" db="EMBL/GenBank/DDBJ databases">
        <title>Gene loss provides genomic basis for host adaptation in cereal stripe rust fungi.</title>
        <authorList>
            <person name="Xia C."/>
        </authorList>
    </citation>
    <scope>NUCLEOTIDE SEQUENCE [LARGE SCALE GENOMIC DNA]</scope>
    <source>
        <strain evidence="2">93-210</strain>
    </source>
</reference>
<gene>
    <name evidence="2" type="ORF">PSTT_14360</name>
</gene>
<dbReference type="EMBL" id="PKSL01000223">
    <property type="protein sequence ID" value="POV98574.1"/>
    <property type="molecule type" value="Genomic_DNA"/>
</dbReference>